<proteinExistence type="predicted"/>
<dbReference type="OrthoDB" id="10500653at2759"/>
<evidence type="ECO:0000313" key="2">
    <source>
        <dbReference type="Proteomes" id="UP000663879"/>
    </source>
</evidence>
<name>A0A814LRF7_9BILA</name>
<organism evidence="1 2">
    <name type="scientific">Brachionus calyciflorus</name>
    <dbReference type="NCBI Taxonomy" id="104777"/>
    <lineage>
        <taxon>Eukaryota</taxon>
        <taxon>Metazoa</taxon>
        <taxon>Spiralia</taxon>
        <taxon>Gnathifera</taxon>
        <taxon>Rotifera</taxon>
        <taxon>Eurotatoria</taxon>
        <taxon>Monogononta</taxon>
        <taxon>Pseudotrocha</taxon>
        <taxon>Ploima</taxon>
        <taxon>Brachionidae</taxon>
        <taxon>Brachionus</taxon>
    </lineage>
</organism>
<sequence>MSKSNKLNLFLNTYEQQNQIDKRLRELFNCLKISDQIRNETEQSKLKLKTRMNKSFESIKVDLAKLETKIYGKVEHEIFKNQIDVPIRNLENDINQLIGNLNSLSLLKDSEKLLCIKSIDSSIDQIKNNLKSIQTYKNNQIDSLDSNQHQINCLLLNQIENIQTAIRGESINLNSECLNQSDDLDYKKWLLQPKCQEIINKLERANSFEFINFNQELDAMDILNDFDDCDLKPAFETVNENTTNFSVPNRFDLNGKNDCVANLFNNIYSKPIDYWLLSQK</sequence>
<keyword evidence="2" id="KW-1185">Reference proteome</keyword>
<gene>
    <name evidence="1" type="ORF">OXX778_LOCUS19652</name>
</gene>
<comment type="caution">
    <text evidence="1">The sequence shown here is derived from an EMBL/GenBank/DDBJ whole genome shotgun (WGS) entry which is preliminary data.</text>
</comment>
<reference evidence="1" key="1">
    <citation type="submission" date="2021-02" db="EMBL/GenBank/DDBJ databases">
        <authorList>
            <person name="Nowell W R."/>
        </authorList>
    </citation>
    <scope>NUCLEOTIDE SEQUENCE</scope>
    <source>
        <strain evidence="1">Ploen Becks lab</strain>
    </source>
</reference>
<dbReference type="EMBL" id="CAJNOC010006068">
    <property type="protein sequence ID" value="CAF1069377.1"/>
    <property type="molecule type" value="Genomic_DNA"/>
</dbReference>
<dbReference type="AlphaFoldDB" id="A0A814LRF7"/>
<protein>
    <submittedName>
        <fullName evidence="1">Uncharacterized protein</fullName>
    </submittedName>
</protein>
<accession>A0A814LRF7</accession>
<evidence type="ECO:0000313" key="1">
    <source>
        <dbReference type="EMBL" id="CAF1069377.1"/>
    </source>
</evidence>
<dbReference type="Proteomes" id="UP000663879">
    <property type="component" value="Unassembled WGS sequence"/>
</dbReference>